<gene>
    <name evidence="5" type="ORF">PTTT1_LOCUS54789</name>
</gene>
<dbReference type="CDD" id="cd01428">
    <property type="entry name" value="ADK"/>
    <property type="match status" value="1"/>
</dbReference>
<protein>
    <recommendedName>
        <fullName evidence="6">Adenylate kinase</fullName>
    </recommendedName>
</protein>
<dbReference type="InterPro" id="IPR027417">
    <property type="entry name" value="P-loop_NTPase"/>
</dbReference>
<accession>A0A8J9SH60</accession>
<dbReference type="Gene3D" id="3.40.50.300">
    <property type="entry name" value="P-loop containing nucleotide triphosphate hydrolases"/>
    <property type="match status" value="1"/>
</dbReference>
<keyword evidence="2" id="KW-0547">Nucleotide-binding</keyword>
<dbReference type="GO" id="GO:0005524">
    <property type="term" value="F:ATP binding"/>
    <property type="evidence" value="ECO:0007669"/>
    <property type="project" value="InterPro"/>
</dbReference>
<evidence type="ECO:0000256" key="3">
    <source>
        <dbReference type="ARBA" id="ARBA00022777"/>
    </source>
</evidence>
<proteinExistence type="inferred from homology"/>
<dbReference type="SUPFAM" id="SSF52540">
    <property type="entry name" value="P-loop containing nucleoside triphosphate hydrolases"/>
    <property type="match status" value="1"/>
</dbReference>
<evidence type="ECO:0000256" key="2">
    <source>
        <dbReference type="ARBA" id="ARBA00022741"/>
    </source>
</evidence>
<dbReference type="EMBL" id="OU594950">
    <property type="protein sequence ID" value="CAG9294473.1"/>
    <property type="molecule type" value="Genomic_DNA"/>
</dbReference>
<dbReference type="Proteomes" id="UP000836788">
    <property type="component" value="Chromosome 9"/>
</dbReference>
<dbReference type="PANTHER" id="PTHR23359">
    <property type="entry name" value="NUCLEOTIDE KINASE"/>
    <property type="match status" value="1"/>
</dbReference>
<dbReference type="PRINTS" id="PR00094">
    <property type="entry name" value="ADENYLTKNASE"/>
</dbReference>
<dbReference type="PROSITE" id="PS00113">
    <property type="entry name" value="ADENYLATE_KINASE"/>
    <property type="match status" value="1"/>
</dbReference>
<dbReference type="AlphaFoldDB" id="A0A8J9SH60"/>
<evidence type="ECO:0000256" key="1">
    <source>
        <dbReference type="ARBA" id="ARBA00022679"/>
    </source>
</evidence>
<evidence type="ECO:0008006" key="6">
    <source>
        <dbReference type="Google" id="ProtNLM"/>
    </source>
</evidence>
<dbReference type="GO" id="GO:0019205">
    <property type="term" value="F:nucleobase-containing compound kinase activity"/>
    <property type="evidence" value="ECO:0007669"/>
    <property type="project" value="InterPro"/>
</dbReference>
<dbReference type="GO" id="GO:0006139">
    <property type="term" value="P:nucleobase-containing compound metabolic process"/>
    <property type="evidence" value="ECO:0007669"/>
    <property type="project" value="InterPro"/>
</dbReference>
<evidence type="ECO:0000256" key="4">
    <source>
        <dbReference type="RuleBase" id="RU003330"/>
    </source>
</evidence>
<comment type="similarity">
    <text evidence="4">Belongs to the adenylate kinase family.</text>
</comment>
<dbReference type="InterPro" id="IPR033690">
    <property type="entry name" value="Adenylat_kinase_CS"/>
</dbReference>
<keyword evidence="3 4" id="KW-0418">Kinase</keyword>
<name>A0A8J9SH60_PHATR</name>
<sequence length="230" mass="26522">MSRTSFRLLRNITILGPPGSGKGSYGRPMAKKWQVPILTASTILRNAAHAEIDLDSGRLVDCEIVTSYIFEYLCQSSMHKQPFMIDGFPRTLLQIQLMREWPIEKQVHVALQLDVPDFVCEAKMLGRRHCELCNGQFNIAAVYRQGFNLPPQMPDSCDRCIPDRNWTSRLDDTPAIVKERLQIHGDHQKPITDYFAINGRLLKFRPYNGMQDIHKMRESAEQWLTSLKFD</sequence>
<keyword evidence="1 4" id="KW-0808">Transferase</keyword>
<reference evidence="5" key="1">
    <citation type="submission" date="2022-02" db="EMBL/GenBank/DDBJ databases">
        <authorList>
            <person name="Giguere J D."/>
        </authorList>
    </citation>
    <scope>NUCLEOTIDE SEQUENCE</scope>
    <source>
        <strain evidence="5">CCAP 1055/1</strain>
    </source>
</reference>
<dbReference type="InterPro" id="IPR000850">
    <property type="entry name" value="Adenylat/UMP-CMP_kin"/>
</dbReference>
<evidence type="ECO:0000313" key="5">
    <source>
        <dbReference type="EMBL" id="CAG9294473.1"/>
    </source>
</evidence>
<organism evidence="5">
    <name type="scientific">Phaeodactylum tricornutum</name>
    <name type="common">Diatom</name>
    <dbReference type="NCBI Taxonomy" id="2850"/>
    <lineage>
        <taxon>Eukaryota</taxon>
        <taxon>Sar</taxon>
        <taxon>Stramenopiles</taxon>
        <taxon>Ochrophyta</taxon>
        <taxon>Bacillariophyta</taxon>
        <taxon>Bacillariophyceae</taxon>
        <taxon>Bacillariophycidae</taxon>
        <taxon>Naviculales</taxon>
        <taxon>Phaeodactylaceae</taxon>
        <taxon>Phaeodactylum</taxon>
    </lineage>
</organism>
<dbReference type="Pfam" id="PF00406">
    <property type="entry name" value="ADK"/>
    <property type="match status" value="1"/>
</dbReference>